<dbReference type="EMBL" id="LMWU01000023">
    <property type="protein sequence ID" value="KUN67055.1"/>
    <property type="molecule type" value="Genomic_DNA"/>
</dbReference>
<protein>
    <recommendedName>
        <fullName evidence="3">HEAT repeat domain-containing protein</fullName>
    </recommendedName>
</protein>
<dbReference type="AlphaFoldDB" id="A0A101S491"/>
<dbReference type="STRING" id="58343.AQJ46_25250"/>
<accession>A0A101S491</accession>
<organism evidence="1 2">
    <name type="scientific">Streptomyces canus</name>
    <dbReference type="NCBI Taxonomy" id="58343"/>
    <lineage>
        <taxon>Bacteria</taxon>
        <taxon>Bacillati</taxon>
        <taxon>Actinomycetota</taxon>
        <taxon>Actinomycetes</taxon>
        <taxon>Kitasatosporales</taxon>
        <taxon>Streptomycetaceae</taxon>
        <taxon>Streptomyces</taxon>
        <taxon>Streptomyces aurantiacus group</taxon>
    </lineage>
</organism>
<dbReference type="RefSeq" id="WP_059207799.1">
    <property type="nucleotide sequence ID" value="NZ_KQ948663.1"/>
</dbReference>
<evidence type="ECO:0000313" key="1">
    <source>
        <dbReference type="EMBL" id="KUN67055.1"/>
    </source>
</evidence>
<dbReference type="InterPro" id="IPR016024">
    <property type="entry name" value="ARM-type_fold"/>
</dbReference>
<evidence type="ECO:0000313" key="2">
    <source>
        <dbReference type="Proteomes" id="UP000053669"/>
    </source>
</evidence>
<name>A0A101S491_9ACTN</name>
<comment type="caution">
    <text evidence="1">The sequence shown here is derived from an EMBL/GenBank/DDBJ whole genome shotgun (WGS) entry which is preliminary data.</text>
</comment>
<dbReference type="Gene3D" id="1.25.10.10">
    <property type="entry name" value="Leucine-rich Repeat Variant"/>
    <property type="match status" value="1"/>
</dbReference>
<sequence>MPDLNRTSRRLILRDQVDASDIRSFTQSAGWDFLGDIDRDPERGVFYEAKWDTGDGRSVHYIVDEFADVCYMVVANADSDEAEETLSHIAGSLAAWTSEDLLNDCYVHVYPAGWAKSLLRLGAGAPLRAEDSVVSHVVFSSEHEDASVRSAAVWAMVYTAWPEFKEAMVRLARTDPDPQVAREAQLALEQLTESGVIEP</sequence>
<reference evidence="1 2" key="1">
    <citation type="submission" date="2015-10" db="EMBL/GenBank/DDBJ databases">
        <title>Draft genome sequence of Streptomyces canus DSM 40017, type strain for the species Streptomyces canus.</title>
        <authorList>
            <person name="Ruckert C."/>
            <person name="Winkler A."/>
            <person name="Kalinowski J."/>
            <person name="Kampfer P."/>
            <person name="Glaeser S."/>
        </authorList>
    </citation>
    <scope>NUCLEOTIDE SEQUENCE [LARGE SCALE GENOMIC DNA]</scope>
    <source>
        <strain evidence="1 2">DSM 40017</strain>
    </source>
</reference>
<proteinExistence type="predicted"/>
<evidence type="ECO:0008006" key="3">
    <source>
        <dbReference type="Google" id="ProtNLM"/>
    </source>
</evidence>
<dbReference type="SUPFAM" id="SSF48371">
    <property type="entry name" value="ARM repeat"/>
    <property type="match status" value="1"/>
</dbReference>
<dbReference type="Proteomes" id="UP000053669">
    <property type="component" value="Unassembled WGS sequence"/>
</dbReference>
<dbReference type="InterPro" id="IPR011989">
    <property type="entry name" value="ARM-like"/>
</dbReference>
<gene>
    <name evidence="1" type="ORF">AQJ46_25250</name>
</gene>